<dbReference type="InterPro" id="IPR009653">
    <property type="entry name" value="Ksh1"/>
</dbReference>
<keyword evidence="9" id="KW-0472">Membrane</keyword>
<reference evidence="11" key="3">
    <citation type="submission" date="2025-09" db="UniProtKB">
        <authorList>
            <consortium name="Ensembl"/>
        </authorList>
    </citation>
    <scope>IDENTIFICATION</scope>
    <source>
        <strain evidence="11">broiler</strain>
    </source>
</reference>
<evidence type="ECO:0000256" key="8">
    <source>
        <dbReference type="ARBA" id="ARBA00023034"/>
    </source>
</evidence>
<dbReference type="Ensembl" id="ENSGALT00010060341.1">
    <property type="protein sequence ID" value="ENSGALP00010037100.1"/>
    <property type="gene ID" value="ENSGALG00010024718.1"/>
</dbReference>
<keyword evidence="8" id="KW-0333">Golgi apparatus</keyword>
<dbReference type="Pfam" id="PF06842">
    <property type="entry name" value="DUF1242"/>
    <property type="match status" value="1"/>
</dbReference>
<evidence type="ECO:0000256" key="5">
    <source>
        <dbReference type="ARBA" id="ARBA00022692"/>
    </source>
</evidence>
<reference evidence="11" key="1">
    <citation type="submission" date="2020-11" db="EMBL/GenBank/DDBJ databases">
        <title>Gallus gallus (Chicken) genome, bGalGal1, GRCg7b, maternal haplotype autosomes + Z &amp; W.</title>
        <authorList>
            <person name="Warren W."/>
            <person name="Formenti G."/>
            <person name="Fedrigo O."/>
            <person name="Haase B."/>
            <person name="Mountcastle J."/>
            <person name="Balacco J."/>
            <person name="Tracey A."/>
            <person name="Schneider V."/>
            <person name="Okimoto R."/>
            <person name="Cheng H."/>
            <person name="Hawken R."/>
            <person name="Howe K."/>
            <person name="Jarvis E.D."/>
        </authorList>
    </citation>
    <scope>NUCLEOTIDE SEQUENCE [LARGE SCALE GENOMIC DNA]</scope>
    <source>
        <strain evidence="11">Broiler</strain>
    </source>
</reference>
<keyword evidence="6" id="KW-0732">Signal</keyword>
<protein>
    <recommendedName>
        <fullName evidence="4">Protein kish-B</fullName>
    </recommendedName>
    <alternativeName>
        <fullName evidence="10">Transmembrane protein 167B</fullName>
    </alternativeName>
</protein>
<dbReference type="PANTHER" id="PTHR46815">
    <property type="entry name" value="PROTEIN KISH-B"/>
    <property type="match status" value="1"/>
</dbReference>
<comment type="function">
    <text evidence="1">Involved in the early part of the secretory pathway.</text>
</comment>
<dbReference type="AlphaFoldDB" id="A0A8V1A1M9"/>
<keyword evidence="5" id="KW-0812">Transmembrane</keyword>
<dbReference type="GeneTree" id="ENSGT01000000222043"/>
<gene>
    <name evidence="11" type="primary">TMEM167B</name>
</gene>
<evidence type="ECO:0000256" key="2">
    <source>
        <dbReference type="ARBA" id="ARBA00004614"/>
    </source>
</evidence>
<evidence type="ECO:0000256" key="6">
    <source>
        <dbReference type="ARBA" id="ARBA00022729"/>
    </source>
</evidence>
<sequence length="229" mass="24333">MRGVPIPRGPMGGMGSATELHRLRPPLTLCLSFSSRKGLHGAAQLGTVRHGVAGRSVAQHGKVWHGTVRNGTAWCVYSLDGLLVFGLLLVCTCAYLRKVPRLRAWLLSEKRGLWGVGYKVTLPGRCGSRCSPTLSPPRPCARCGAAPGVTMQRYLSRGSAPPGEGKIPVTAGPLPMAKGSWGLGRQRRTLPHVRGRILVPRWPSGGARRANKRALSTATTVLPSAELGG</sequence>
<comment type="subcellular location">
    <subcellularLocation>
        <location evidence="2">Golgi apparatus membrane</location>
        <topology evidence="2">Single-pass type I membrane protein</topology>
    </subcellularLocation>
</comment>
<organism evidence="11 12">
    <name type="scientific">Gallus gallus</name>
    <name type="common">Chicken</name>
    <dbReference type="NCBI Taxonomy" id="9031"/>
    <lineage>
        <taxon>Eukaryota</taxon>
        <taxon>Metazoa</taxon>
        <taxon>Chordata</taxon>
        <taxon>Craniata</taxon>
        <taxon>Vertebrata</taxon>
        <taxon>Euteleostomi</taxon>
        <taxon>Archelosauria</taxon>
        <taxon>Archosauria</taxon>
        <taxon>Dinosauria</taxon>
        <taxon>Saurischia</taxon>
        <taxon>Theropoda</taxon>
        <taxon>Coelurosauria</taxon>
        <taxon>Aves</taxon>
        <taxon>Neognathae</taxon>
        <taxon>Galloanserae</taxon>
        <taxon>Galliformes</taxon>
        <taxon>Phasianidae</taxon>
        <taxon>Phasianinae</taxon>
        <taxon>Gallus</taxon>
    </lineage>
</organism>
<name>A0A8V1A1M9_CHICK</name>
<evidence type="ECO:0000256" key="3">
    <source>
        <dbReference type="ARBA" id="ARBA00008961"/>
    </source>
</evidence>
<accession>A0A8V1A1M9</accession>
<dbReference type="OrthoDB" id="10034655at2759"/>
<evidence type="ECO:0000256" key="1">
    <source>
        <dbReference type="ARBA" id="ARBA00002154"/>
    </source>
</evidence>
<proteinExistence type="inferred from homology"/>
<keyword evidence="7" id="KW-1133">Transmembrane helix</keyword>
<dbReference type="PANTHER" id="PTHR46815:SF1">
    <property type="entry name" value="PROTEIN KISH-B"/>
    <property type="match status" value="1"/>
</dbReference>
<evidence type="ECO:0000313" key="12">
    <source>
        <dbReference type="Proteomes" id="UP000000539"/>
    </source>
</evidence>
<evidence type="ECO:0000256" key="9">
    <source>
        <dbReference type="ARBA" id="ARBA00023136"/>
    </source>
</evidence>
<evidence type="ECO:0000313" key="11">
    <source>
        <dbReference type="Ensembl" id="ENSGALP00010037100.1"/>
    </source>
</evidence>
<evidence type="ECO:0000256" key="4">
    <source>
        <dbReference type="ARBA" id="ARBA00017630"/>
    </source>
</evidence>
<evidence type="ECO:0000256" key="10">
    <source>
        <dbReference type="ARBA" id="ARBA00032458"/>
    </source>
</evidence>
<comment type="similarity">
    <text evidence="3">Belongs to the KISH family.</text>
</comment>
<dbReference type="Proteomes" id="UP000000539">
    <property type="component" value="Chromosome 26"/>
</dbReference>
<dbReference type="InterPro" id="IPR042863">
    <property type="entry name" value="Kish-B"/>
</dbReference>
<dbReference type="GO" id="GO:0000139">
    <property type="term" value="C:Golgi membrane"/>
    <property type="evidence" value="ECO:0007669"/>
    <property type="project" value="UniProtKB-SubCell"/>
</dbReference>
<reference evidence="11" key="2">
    <citation type="submission" date="2025-08" db="UniProtKB">
        <authorList>
            <consortium name="Ensembl"/>
        </authorList>
    </citation>
    <scope>IDENTIFICATION</scope>
    <source>
        <strain evidence="11">broiler</strain>
    </source>
</reference>
<keyword evidence="12" id="KW-1185">Reference proteome</keyword>
<evidence type="ECO:0000256" key="7">
    <source>
        <dbReference type="ARBA" id="ARBA00022989"/>
    </source>
</evidence>